<dbReference type="RefSeq" id="XP_001010037.1">
    <property type="nucleotide sequence ID" value="XM_001010037.1"/>
</dbReference>
<name>Q22X54_TETTS</name>
<feature type="compositionally biased region" description="Basic and acidic residues" evidence="2">
    <location>
        <begin position="562"/>
        <end position="595"/>
    </location>
</feature>
<dbReference type="PANTHER" id="PTHR34649">
    <property type="entry name" value="CILIA- AND FLAGELLA-ASSOCIATED PROTEIN 99"/>
    <property type="match status" value="1"/>
</dbReference>
<feature type="compositionally biased region" description="Basic and acidic residues" evidence="2">
    <location>
        <begin position="762"/>
        <end position="777"/>
    </location>
</feature>
<dbReference type="EMBL" id="GG662809">
    <property type="protein sequence ID" value="EAR89792.1"/>
    <property type="molecule type" value="Genomic_DNA"/>
</dbReference>
<feature type="compositionally biased region" description="Basic and acidic residues" evidence="2">
    <location>
        <begin position="490"/>
        <end position="506"/>
    </location>
</feature>
<keyword evidence="4" id="KW-1185">Reference proteome</keyword>
<dbReference type="STRING" id="312017.Q22X54"/>
<feature type="region of interest" description="Disordered" evidence="2">
    <location>
        <begin position="538"/>
        <end position="595"/>
    </location>
</feature>
<dbReference type="OrthoDB" id="310506at2759"/>
<dbReference type="Proteomes" id="UP000009168">
    <property type="component" value="Unassembled WGS sequence"/>
</dbReference>
<evidence type="ECO:0000256" key="1">
    <source>
        <dbReference type="SAM" id="Coils"/>
    </source>
</evidence>
<protein>
    <submittedName>
        <fullName evidence="3">Uncharacterized protein</fullName>
    </submittedName>
</protein>
<dbReference type="eggNOG" id="ENOG502QTX0">
    <property type="taxonomic scope" value="Eukaryota"/>
</dbReference>
<evidence type="ECO:0000313" key="4">
    <source>
        <dbReference type="Proteomes" id="UP000009168"/>
    </source>
</evidence>
<gene>
    <name evidence="3" type="ORF">TTHERM_00632990</name>
</gene>
<accession>Q22X54</accession>
<dbReference type="OMA" id="VQDGRYC"/>
<feature type="coiled-coil region" evidence="1">
    <location>
        <begin position="692"/>
        <end position="726"/>
    </location>
</feature>
<dbReference type="GeneID" id="7826192"/>
<dbReference type="AlphaFoldDB" id="Q22X54"/>
<feature type="region of interest" description="Disordered" evidence="2">
    <location>
        <begin position="759"/>
        <end position="806"/>
    </location>
</feature>
<dbReference type="HOGENOM" id="CLU_013681_0_0_1"/>
<evidence type="ECO:0000256" key="2">
    <source>
        <dbReference type="SAM" id="MobiDB-lite"/>
    </source>
</evidence>
<dbReference type="KEGG" id="tet:TTHERM_00632990"/>
<feature type="compositionally biased region" description="Basic and acidic residues" evidence="2">
    <location>
        <begin position="538"/>
        <end position="553"/>
    </location>
</feature>
<dbReference type="InParanoid" id="Q22X54"/>
<keyword evidence="1" id="KW-0175">Coiled coil</keyword>
<sequence length="806" mass="96529">MVKYEELIEYCIQIIKTFNPVILTVDSHSEEFIAKNKKKLEDTEIVFIKQVFYGTFRYEEFLKVLTNSLFNNFPSITNRNDSTLYHIFGYLICFRLDELPFNEFKKMVFSQDAVKMNVFLQFLFDIEKVNKYVRDGWIEIYDPGYIDNQIITQNLQEKLPVVADLLAQLSQKATGKKSDLVNTIEQTLSVTDKGDDKQQKKFEPTVPQPFKLTKPKPKAIPEPIKIPKIVKANPVPQTIFQTNLNEIVDKGKQRRDEIKKQKQKELEDATKNQFKFQLDNRPNKFEKIKKEVEEEKNKQLQFDNTYFRPPPTFDEAAEIKMNVAAILREDKHLQKKQDDENKRIKELEWNMRDSAEFENWKEEQKYKEKLENIEYQQRKKIEMELARESAMKAYDEKIQQNKLTAVQMKQISKVKEQERQKKIEEEVQEKQKLIDGVLATRENAGIEIQKLKEQKKVIHDESKKEREILLQKKKEEDEVERKKKEDLIRQIREAEKQPKVRTKGYDPTETMGYGLLEEMSIVQLRERLVQVKRQREIEREQTRQENMKTKDSKLNSLQQKVEAIKQNREQLQKQKQQEREEKKKKLMEEEQKKQQIREEQLLEVHQKVVDKKRAKKKEEDRLAKEYREIQLKRMYMNANAAVVEELAWKGQQEGAEREIKYRQNQKLLDQEQVLGVKYHERKIIADNSKKLVQEKLEFIEQYDENMERANKENEVLYRQIREDRKIQHQTIRDYEIQHNKNMVERDTFKYKMSEMSLTNAKSKLEQSKNQASRDGKRTSKNQELQLPGPKYDSTNIIKESHQEDDG</sequence>
<reference evidence="4" key="1">
    <citation type="journal article" date="2006" name="PLoS Biol.">
        <title>Macronuclear genome sequence of the ciliate Tetrahymena thermophila, a model eukaryote.</title>
        <authorList>
            <person name="Eisen J.A."/>
            <person name="Coyne R.S."/>
            <person name="Wu M."/>
            <person name="Wu D."/>
            <person name="Thiagarajan M."/>
            <person name="Wortman J.R."/>
            <person name="Badger J.H."/>
            <person name="Ren Q."/>
            <person name="Amedeo P."/>
            <person name="Jones K.M."/>
            <person name="Tallon L.J."/>
            <person name="Delcher A.L."/>
            <person name="Salzberg S.L."/>
            <person name="Silva J.C."/>
            <person name="Haas B.J."/>
            <person name="Majoros W.H."/>
            <person name="Farzad M."/>
            <person name="Carlton J.M."/>
            <person name="Smith R.K. Jr."/>
            <person name="Garg J."/>
            <person name="Pearlman R.E."/>
            <person name="Karrer K.M."/>
            <person name="Sun L."/>
            <person name="Manning G."/>
            <person name="Elde N.C."/>
            <person name="Turkewitz A.P."/>
            <person name="Asai D.J."/>
            <person name="Wilkes D.E."/>
            <person name="Wang Y."/>
            <person name="Cai H."/>
            <person name="Collins K."/>
            <person name="Stewart B.A."/>
            <person name="Lee S.R."/>
            <person name="Wilamowska K."/>
            <person name="Weinberg Z."/>
            <person name="Ruzzo W.L."/>
            <person name="Wloga D."/>
            <person name="Gaertig J."/>
            <person name="Frankel J."/>
            <person name="Tsao C.-C."/>
            <person name="Gorovsky M.A."/>
            <person name="Keeling P.J."/>
            <person name="Waller R.F."/>
            <person name="Patron N.J."/>
            <person name="Cherry J.M."/>
            <person name="Stover N.A."/>
            <person name="Krieger C.J."/>
            <person name="del Toro C."/>
            <person name="Ryder H.F."/>
            <person name="Williamson S.C."/>
            <person name="Barbeau R.A."/>
            <person name="Hamilton E.P."/>
            <person name="Orias E."/>
        </authorList>
    </citation>
    <scope>NUCLEOTIDE SEQUENCE [LARGE SCALE GENOMIC DNA]</scope>
    <source>
        <strain evidence="4">SB210</strain>
    </source>
</reference>
<dbReference type="InterPro" id="IPR039341">
    <property type="entry name" value="CFAP99"/>
</dbReference>
<organism evidence="3 4">
    <name type="scientific">Tetrahymena thermophila (strain SB210)</name>
    <dbReference type="NCBI Taxonomy" id="312017"/>
    <lineage>
        <taxon>Eukaryota</taxon>
        <taxon>Sar</taxon>
        <taxon>Alveolata</taxon>
        <taxon>Ciliophora</taxon>
        <taxon>Intramacronucleata</taxon>
        <taxon>Oligohymenophorea</taxon>
        <taxon>Hymenostomatida</taxon>
        <taxon>Tetrahymenina</taxon>
        <taxon>Tetrahymenidae</taxon>
        <taxon>Tetrahymena</taxon>
    </lineage>
</organism>
<dbReference type="PANTHER" id="PTHR34649:SF1">
    <property type="entry name" value="CILIA- AND FLAGELLA-ASSOCIATED PROTEIN 99"/>
    <property type="match status" value="1"/>
</dbReference>
<evidence type="ECO:0000313" key="3">
    <source>
        <dbReference type="EMBL" id="EAR89792.1"/>
    </source>
</evidence>
<proteinExistence type="predicted"/>
<feature type="region of interest" description="Disordered" evidence="2">
    <location>
        <begin position="490"/>
        <end position="511"/>
    </location>
</feature>